<keyword evidence="2" id="KW-1185">Reference proteome</keyword>
<organism evidence="1 2">
    <name type="scientific">Sutterella massiliensis</name>
    <dbReference type="NCBI Taxonomy" id="1816689"/>
    <lineage>
        <taxon>Bacteria</taxon>
        <taxon>Pseudomonadati</taxon>
        <taxon>Pseudomonadota</taxon>
        <taxon>Betaproteobacteria</taxon>
        <taxon>Burkholderiales</taxon>
        <taxon>Sutterellaceae</taxon>
        <taxon>Sutterella</taxon>
    </lineage>
</organism>
<protein>
    <submittedName>
        <fullName evidence="1">Uncharacterized protein</fullName>
    </submittedName>
</protein>
<evidence type="ECO:0000313" key="1">
    <source>
        <dbReference type="EMBL" id="MBM6703629.1"/>
    </source>
</evidence>
<proteinExistence type="predicted"/>
<evidence type="ECO:0000313" key="2">
    <source>
        <dbReference type="Proteomes" id="UP000715095"/>
    </source>
</evidence>
<dbReference type="EMBL" id="JACJJC010000004">
    <property type="protein sequence ID" value="MBM6703629.1"/>
    <property type="molecule type" value="Genomic_DNA"/>
</dbReference>
<name>A0ABS2DQR3_9BURK</name>
<sequence length="152" mass="16782">MLGETFAKRRCVPPSKLFFTHFHVISQRKIPKKSTDLDECDKRSAKAADEWSGGLSRKSQTCRPLSSFHNGITNSSTVRSVSGGVCGRRKDRGRAHEHVFTGRSSHVADFDVLVAAAEVFADGIFFCRSSASTEVLGMQINIFMPVLKTMKS</sequence>
<accession>A0ABS2DQR3</accession>
<gene>
    <name evidence="1" type="ORF">H6A60_03890</name>
</gene>
<dbReference type="RefSeq" id="WP_205102100.1">
    <property type="nucleotide sequence ID" value="NZ_JACJJC010000004.1"/>
</dbReference>
<dbReference type="Proteomes" id="UP000715095">
    <property type="component" value="Unassembled WGS sequence"/>
</dbReference>
<comment type="caution">
    <text evidence="1">The sequence shown here is derived from an EMBL/GenBank/DDBJ whole genome shotgun (WGS) entry which is preliminary data.</text>
</comment>
<reference evidence="1 2" key="1">
    <citation type="journal article" date="2021" name="Sci. Rep.">
        <title>The distribution of antibiotic resistance genes in chicken gut microbiota commensals.</title>
        <authorList>
            <person name="Juricova H."/>
            <person name="Matiasovicova J."/>
            <person name="Kubasova T."/>
            <person name="Cejkova D."/>
            <person name="Rychlik I."/>
        </authorList>
    </citation>
    <scope>NUCLEOTIDE SEQUENCE [LARGE SCALE GENOMIC DNA]</scope>
    <source>
        <strain evidence="1 2">An829</strain>
    </source>
</reference>